<evidence type="ECO:0000259" key="4">
    <source>
        <dbReference type="Pfam" id="PF02557"/>
    </source>
</evidence>
<keyword evidence="5" id="KW-0645">Protease</keyword>
<feature type="region of interest" description="Disordered" evidence="1">
    <location>
        <begin position="1"/>
        <end position="23"/>
    </location>
</feature>
<dbReference type="Pfam" id="PF02557">
    <property type="entry name" value="VanY"/>
    <property type="match status" value="1"/>
</dbReference>
<keyword evidence="6" id="KW-1185">Reference proteome</keyword>
<dbReference type="PANTHER" id="PTHR37423:SF2">
    <property type="entry name" value="MEMBRANE-BOUND LYTIC MUREIN TRANSGLYCOSYLASE C"/>
    <property type="match status" value="1"/>
</dbReference>
<keyword evidence="2" id="KW-0472">Membrane</keyword>
<dbReference type="SUPFAM" id="SSF53955">
    <property type="entry name" value="Lysozyme-like"/>
    <property type="match status" value="1"/>
</dbReference>
<organism evidence="5 6">
    <name type="scientific">Solirubrobacter pauli</name>
    <dbReference type="NCBI Taxonomy" id="166793"/>
    <lineage>
        <taxon>Bacteria</taxon>
        <taxon>Bacillati</taxon>
        <taxon>Actinomycetota</taxon>
        <taxon>Thermoleophilia</taxon>
        <taxon>Solirubrobacterales</taxon>
        <taxon>Solirubrobacteraceae</taxon>
        <taxon>Solirubrobacter</taxon>
    </lineage>
</organism>
<dbReference type="AlphaFoldDB" id="A0A660LED5"/>
<dbReference type="EMBL" id="RBIL01000001">
    <property type="protein sequence ID" value="RKQ91111.1"/>
    <property type="molecule type" value="Genomic_DNA"/>
</dbReference>
<keyword evidence="2" id="KW-1133">Transmembrane helix</keyword>
<feature type="domain" description="Transglycosylase SLT" evidence="3">
    <location>
        <begin position="344"/>
        <end position="435"/>
    </location>
</feature>
<evidence type="ECO:0000313" key="6">
    <source>
        <dbReference type="Proteomes" id="UP000278962"/>
    </source>
</evidence>
<dbReference type="Pfam" id="PF01464">
    <property type="entry name" value="SLT"/>
    <property type="match status" value="1"/>
</dbReference>
<sequence>MTHPTSPPAARRAGASSHTAGRPGMHVVSLAETASQATRTRGPRRTLLRAEHGQASVLLVGGLVGVLIAVFIAGAVARAVGRDAAAQRAADLAAVAGAKAMHAHYDRLFEPAFIDKAPNPRHLEKDAYLALGRAAALEVAKANDVPTATVSFPDGETIGPVRIRVAVRDVVGAGEREATIRATAEAQLGAADDLGFASGGGYDGPLAYRQGKPMRPDVAQAFDRMERAAEADGVTLTINSGFRSDAEQAVLFARNPDPRMVAPPGKSLHRNGTELDIGPPAAYAWLAANATRFHFVQRYGWEPWHYGFTLNAGSSPSSTGNDGKAGVARGAVPGFVPPQFASALRQAAQRWNVSATLLAAQLYAESNFNPFATSRAGAQGIAQFMPGTARTYGLDDPFDATEAIHAQAHLMRDLLRQFGSVPLALAAYNAGPVPVSACGCVPPYPETQGYVARILGLMNGAGQPLGTGSGLTVRLVS</sequence>
<dbReference type="InterPro" id="IPR009045">
    <property type="entry name" value="Zn_M74/Hedgehog-like"/>
</dbReference>
<comment type="caution">
    <text evidence="5">The sequence shown here is derived from an EMBL/GenBank/DDBJ whole genome shotgun (WGS) entry which is preliminary data.</text>
</comment>
<dbReference type="GO" id="GO:0006508">
    <property type="term" value="P:proteolysis"/>
    <property type="evidence" value="ECO:0007669"/>
    <property type="project" value="InterPro"/>
</dbReference>
<keyword evidence="2" id="KW-0812">Transmembrane</keyword>
<dbReference type="PANTHER" id="PTHR37423">
    <property type="entry name" value="SOLUBLE LYTIC MUREIN TRANSGLYCOSYLASE-RELATED"/>
    <property type="match status" value="1"/>
</dbReference>
<dbReference type="Proteomes" id="UP000278962">
    <property type="component" value="Unassembled WGS sequence"/>
</dbReference>
<evidence type="ECO:0000259" key="3">
    <source>
        <dbReference type="Pfam" id="PF01464"/>
    </source>
</evidence>
<dbReference type="GO" id="GO:0004180">
    <property type="term" value="F:carboxypeptidase activity"/>
    <property type="evidence" value="ECO:0007669"/>
    <property type="project" value="UniProtKB-KW"/>
</dbReference>
<dbReference type="InterPro" id="IPR008258">
    <property type="entry name" value="Transglycosylase_SLT_dom_1"/>
</dbReference>
<name>A0A660LED5_9ACTN</name>
<evidence type="ECO:0000313" key="5">
    <source>
        <dbReference type="EMBL" id="RKQ91111.1"/>
    </source>
</evidence>
<feature type="transmembrane region" description="Helical" evidence="2">
    <location>
        <begin position="55"/>
        <end position="77"/>
    </location>
</feature>
<evidence type="ECO:0000256" key="2">
    <source>
        <dbReference type="SAM" id="Phobius"/>
    </source>
</evidence>
<dbReference type="OrthoDB" id="5244330at2"/>
<dbReference type="CDD" id="cd14814">
    <property type="entry name" value="Peptidase_M15"/>
    <property type="match status" value="1"/>
</dbReference>
<accession>A0A660LED5</accession>
<dbReference type="InterPro" id="IPR003709">
    <property type="entry name" value="VanY-like_core_dom"/>
</dbReference>
<proteinExistence type="predicted"/>
<dbReference type="CDD" id="cd00254">
    <property type="entry name" value="LT-like"/>
    <property type="match status" value="1"/>
</dbReference>
<feature type="compositionally biased region" description="Low complexity" evidence="1">
    <location>
        <begin position="8"/>
        <end position="17"/>
    </location>
</feature>
<dbReference type="Gene3D" id="3.30.1380.10">
    <property type="match status" value="1"/>
</dbReference>
<keyword evidence="5" id="KW-0121">Carboxypeptidase</keyword>
<reference evidence="5 6" key="1">
    <citation type="submission" date="2018-10" db="EMBL/GenBank/DDBJ databases">
        <title>Genomic Encyclopedia of Archaeal and Bacterial Type Strains, Phase II (KMG-II): from individual species to whole genera.</title>
        <authorList>
            <person name="Goeker M."/>
        </authorList>
    </citation>
    <scope>NUCLEOTIDE SEQUENCE [LARGE SCALE GENOMIC DNA]</scope>
    <source>
        <strain evidence="5 6">DSM 14954</strain>
    </source>
</reference>
<dbReference type="SUPFAM" id="SSF55166">
    <property type="entry name" value="Hedgehog/DD-peptidase"/>
    <property type="match status" value="1"/>
</dbReference>
<dbReference type="Gene3D" id="1.10.530.10">
    <property type="match status" value="1"/>
</dbReference>
<feature type="domain" description="D-alanyl-D-alanine carboxypeptidase-like core" evidence="4">
    <location>
        <begin position="214"/>
        <end position="308"/>
    </location>
</feature>
<evidence type="ECO:0000256" key="1">
    <source>
        <dbReference type="SAM" id="MobiDB-lite"/>
    </source>
</evidence>
<dbReference type="InterPro" id="IPR023346">
    <property type="entry name" value="Lysozyme-like_dom_sf"/>
</dbReference>
<keyword evidence="5" id="KW-0378">Hydrolase</keyword>
<gene>
    <name evidence="5" type="ORF">C8N24_0928</name>
</gene>
<protein>
    <submittedName>
        <fullName evidence="5">D-alanyl-D-alanine carboxypeptidase-like protein</fullName>
    </submittedName>
</protein>